<feature type="compositionally biased region" description="Basic residues" evidence="1">
    <location>
        <begin position="12"/>
        <end position="21"/>
    </location>
</feature>
<gene>
    <name evidence="2" type="ORF">G2W53_027770</name>
</gene>
<dbReference type="AlphaFoldDB" id="A0A834TIB4"/>
<dbReference type="EMBL" id="JAAIUW010000008">
    <property type="protein sequence ID" value="KAF7822315.1"/>
    <property type="molecule type" value="Genomic_DNA"/>
</dbReference>
<organism evidence="2 3">
    <name type="scientific">Senna tora</name>
    <dbReference type="NCBI Taxonomy" id="362788"/>
    <lineage>
        <taxon>Eukaryota</taxon>
        <taxon>Viridiplantae</taxon>
        <taxon>Streptophyta</taxon>
        <taxon>Embryophyta</taxon>
        <taxon>Tracheophyta</taxon>
        <taxon>Spermatophyta</taxon>
        <taxon>Magnoliopsida</taxon>
        <taxon>eudicotyledons</taxon>
        <taxon>Gunneridae</taxon>
        <taxon>Pentapetalae</taxon>
        <taxon>rosids</taxon>
        <taxon>fabids</taxon>
        <taxon>Fabales</taxon>
        <taxon>Fabaceae</taxon>
        <taxon>Caesalpinioideae</taxon>
        <taxon>Cassia clade</taxon>
        <taxon>Senna</taxon>
    </lineage>
</organism>
<reference evidence="2" key="1">
    <citation type="submission" date="2020-09" db="EMBL/GenBank/DDBJ databases">
        <title>Genome-Enabled Discovery of Anthraquinone Biosynthesis in Senna tora.</title>
        <authorList>
            <person name="Kang S.-H."/>
            <person name="Pandey R.P."/>
            <person name="Lee C.-M."/>
            <person name="Sim J.-S."/>
            <person name="Jeong J.-T."/>
            <person name="Choi B.-S."/>
            <person name="Jung M."/>
            <person name="Ginzburg D."/>
            <person name="Zhao K."/>
            <person name="Won S.Y."/>
            <person name="Oh T.-J."/>
            <person name="Yu Y."/>
            <person name="Kim N.-H."/>
            <person name="Lee O.R."/>
            <person name="Lee T.-H."/>
            <person name="Bashyal P."/>
            <person name="Kim T.-S."/>
            <person name="Lee W.-H."/>
            <person name="Kawkins C."/>
            <person name="Kim C.-K."/>
            <person name="Kim J.S."/>
            <person name="Ahn B.O."/>
            <person name="Rhee S.Y."/>
            <person name="Sohng J.K."/>
        </authorList>
    </citation>
    <scope>NUCLEOTIDE SEQUENCE</scope>
    <source>
        <tissue evidence="2">Leaf</tissue>
    </source>
</reference>
<feature type="region of interest" description="Disordered" evidence="1">
    <location>
        <begin position="1"/>
        <end position="21"/>
    </location>
</feature>
<accession>A0A834TIB4</accession>
<evidence type="ECO:0000313" key="2">
    <source>
        <dbReference type="EMBL" id="KAF7822315.1"/>
    </source>
</evidence>
<sequence>MAPFCVAQDTSRKKKTEQRSA</sequence>
<name>A0A834TIB4_9FABA</name>
<proteinExistence type="predicted"/>
<keyword evidence="3" id="KW-1185">Reference proteome</keyword>
<evidence type="ECO:0000256" key="1">
    <source>
        <dbReference type="SAM" id="MobiDB-lite"/>
    </source>
</evidence>
<comment type="caution">
    <text evidence="2">The sequence shown here is derived from an EMBL/GenBank/DDBJ whole genome shotgun (WGS) entry which is preliminary data.</text>
</comment>
<dbReference type="Proteomes" id="UP000634136">
    <property type="component" value="Unassembled WGS sequence"/>
</dbReference>
<evidence type="ECO:0000313" key="3">
    <source>
        <dbReference type="Proteomes" id="UP000634136"/>
    </source>
</evidence>
<protein>
    <submittedName>
        <fullName evidence="2">Uncharacterized protein</fullName>
    </submittedName>
</protein>